<evidence type="ECO:0000256" key="14">
    <source>
        <dbReference type="SAM" id="MobiDB-lite"/>
    </source>
</evidence>
<feature type="region of interest" description="Disordered" evidence="14">
    <location>
        <begin position="88"/>
        <end position="114"/>
    </location>
</feature>
<keyword evidence="10" id="KW-0175">Coiled coil</keyword>
<dbReference type="GO" id="GO:0005737">
    <property type="term" value="C:cytoplasm"/>
    <property type="evidence" value="ECO:0007669"/>
    <property type="project" value="TreeGrafter"/>
</dbReference>
<dbReference type="RefSeq" id="XP_011071556.1">
    <property type="nucleotide sequence ID" value="XM_011073254.2"/>
</dbReference>
<dbReference type="FunFam" id="1.10.510.10:FF:000382">
    <property type="entry name" value="Mitogen-activated protein kinase kinase kinase 2"/>
    <property type="match status" value="1"/>
</dbReference>
<dbReference type="GeneID" id="105156974"/>
<evidence type="ECO:0000256" key="7">
    <source>
        <dbReference type="ARBA" id="ARBA00022777"/>
    </source>
</evidence>
<evidence type="ECO:0000256" key="2">
    <source>
        <dbReference type="ARBA" id="ARBA00012406"/>
    </source>
</evidence>
<keyword evidence="8 13" id="KW-0067">ATP-binding</keyword>
<evidence type="ECO:0000256" key="10">
    <source>
        <dbReference type="ARBA" id="ARBA00023054"/>
    </source>
</evidence>
<reference evidence="17 18" key="1">
    <citation type="submission" date="2025-04" db="UniProtKB">
        <authorList>
            <consortium name="RefSeq"/>
        </authorList>
    </citation>
    <scope>IDENTIFICATION</scope>
</reference>
<feature type="compositionally biased region" description="Polar residues" evidence="14">
    <location>
        <begin position="599"/>
        <end position="618"/>
    </location>
</feature>
<dbReference type="CDD" id="cd06606">
    <property type="entry name" value="STKc_MAPKKK"/>
    <property type="match status" value="1"/>
</dbReference>
<dbReference type="Gene3D" id="1.10.510.10">
    <property type="entry name" value="Transferase(Phosphotransferase) domain 1"/>
    <property type="match status" value="1"/>
</dbReference>
<dbReference type="AlphaFoldDB" id="A0A6I9SPF5"/>
<dbReference type="InterPro" id="IPR008271">
    <property type="entry name" value="Ser/Thr_kinase_AS"/>
</dbReference>
<dbReference type="Proteomes" id="UP000504604">
    <property type="component" value="Linkage group LG3"/>
</dbReference>
<dbReference type="KEGG" id="sind:105156974"/>
<keyword evidence="7 17" id="KW-0418">Kinase</keyword>
<dbReference type="OrthoDB" id="266718at2759"/>
<comment type="catalytic activity">
    <reaction evidence="11">
        <text>L-threonyl-[protein] + ATP = O-phospho-L-threonyl-[protein] + ADP + H(+)</text>
        <dbReference type="Rhea" id="RHEA:46608"/>
        <dbReference type="Rhea" id="RHEA-COMP:11060"/>
        <dbReference type="Rhea" id="RHEA-COMP:11605"/>
        <dbReference type="ChEBI" id="CHEBI:15378"/>
        <dbReference type="ChEBI" id="CHEBI:30013"/>
        <dbReference type="ChEBI" id="CHEBI:30616"/>
        <dbReference type="ChEBI" id="CHEBI:61977"/>
        <dbReference type="ChEBI" id="CHEBI:456216"/>
        <dbReference type="EC" id="2.7.11.25"/>
    </reaction>
</comment>
<feature type="region of interest" description="Disordered" evidence="14">
    <location>
        <begin position="699"/>
        <end position="729"/>
    </location>
</feature>
<dbReference type="PANTHER" id="PTHR48016">
    <property type="entry name" value="MAP KINASE KINASE KINASE SSK2-RELATED-RELATED"/>
    <property type="match status" value="1"/>
</dbReference>
<dbReference type="RefSeq" id="XP_011071554.1">
    <property type="nucleotide sequence ID" value="XM_011073252.2"/>
</dbReference>
<evidence type="ECO:0000313" key="18">
    <source>
        <dbReference type="RefSeq" id="XP_011071555.1"/>
    </source>
</evidence>
<dbReference type="SMART" id="SM00220">
    <property type="entry name" value="S_TKc"/>
    <property type="match status" value="1"/>
</dbReference>
<accession>A0A6I9SPF5</accession>
<dbReference type="PROSITE" id="PS00108">
    <property type="entry name" value="PROTEIN_KINASE_ST"/>
    <property type="match status" value="1"/>
</dbReference>
<evidence type="ECO:0000313" key="19">
    <source>
        <dbReference type="RefSeq" id="XP_011071556.1"/>
    </source>
</evidence>
<evidence type="ECO:0000256" key="5">
    <source>
        <dbReference type="ARBA" id="ARBA00022679"/>
    </source>
</evidence>
<evidence type="ECO:0000259" key="15">
    <source>
        <dbReference type="PROSITE" id="PS50011"/>
    </source>
</evidence>
<keyword evidence="4" id="KW-0723">Serine/threonine-protein kinase</keyword>
<dbReference type="InterPro" id="IPR017441">
    <property type="entry name" value="Protein_kinase_ATP_BS"/>
</dbReference>
<evidence type="ECO:0000256" key="3">
    <source>
        <dbReference type="ARBA" id="ARBA00022499"/>
    </source>
</evidence>
<dbReference type="InterPro" id="IPR011009">
    <property type="entry name" value="Kinase-like_dom_sf"/>
</dbReference>
<keyword evidence="6 13" id="KW-0547">Nucleotide-binding</keyword>
<feature type="domain" description="Protein kinase" evidence="15">
    <location>
        <begin position="121"/>
        <end position="382"/>
    </location>
</feature>
<name>A0A6I9SPF5_SESIN</name>
<proteinExistence type="inferred from homology"/>
<dbReference type="InterPro" id="IPR050538">
    <property type="entry name" value="MAP_kinase_kinase_kinase"/>
</dbReference>
<evidence type="ECO:0000313" key="17">
    <source>
        <dbReference type="RefSeq" id="XP_011071554.1"/>
    </source>
</evidence>
<evidence type="ECO:0000256" key="6">
    <source>
        <dbReference type="ARBA" id="ARBA00022741"/>
    </source>
</evidence>
<feature type="region of interest" description="Disordered" evidence="14">
    <location>
        <begin position="593"/>
        <end position="619"/>
    </location>
</feature>
<dbReference type="PANTHER" id="PTHR48016:SF56">
    <property type="entry name" value="MAPKK KINASE"/>
    <property type="match status" value="1"/>
</dbReference>
<evidence type="ECO:0000256" key="12">
    <source>
        <dbReference type="ARBA" id="ARBA00048329"/>
    </source>
</evidence>
<dbReference type="PROSITE" id="PS00107">
    <property type="entry name" value="PROTEIN_KINASE_ATP"/>
    <property type="match status" value="1"/>
</dbReference>
<sequence length="729" mass="80638">MQDFIGSVRRSLVFKPSGEEPAGFGGFVEKIGSSIRKSRIGLFAKPPVHALPPIVTPQRNPVKAARMMEEEEPLPPMEEADVGEEAGVVADRNDLMPASKAGREEESKKKKEVSLPPPIRWRKGELIGCGAFGRVYMGMNLDSGELLAVKEVAISANSASKKTQEYIRELEKEVNLLKNLSHPNIVRYLGTAREEDSLNILLEFVPGGSISSLLGKFGSFPESVIRMYTKQLLIGLEYLHKNKIMHRDIKGANILVDNKACIKLADFGASKKVEALATVTGAKSMKGTPYWMAPEVIVQSGHSYSADIWSVGCTVIEMATGKAPWSQQYQEVAALFYVGTTKSHPPIPEHLSAEAKDFLLKCLQKEPDLRPTASELLKHPFVTGECRQSYVMLRSSLVRDGSGKRMADIGVDIKKSMNLEAKRSCNGLKDVVDFGGPRCSTIHPERLSERGSLWQPVNFDDDICRIDDDDLVLGASMKFMPTAVSSDCNQSFNPMCEPNDHWPCKFDESPELNKSGTVSLLNQTIDSGDRSFASAEVDCGFTFPRGQSGSEDDDEVTESKIRAFLDEKAFELKKLQTPLYEFYNSLNVAGPPSPVGTGNKENASNNCNLPPKSRSPTRVGNRRFSAAIDVEYSSSPQSCSRRVSNIGNVNHQASQDVKELLLDSQREPLTPSSRFSEIQKKWKEELDEELERTRELMRLAGASAAKTSSPKDRMLNRHRDRLRFASPGK</sequence>
<evidence type="ECO:0000256" key="4">
    <source>
        <dbReference type="ARBA" id="ARBA00022527"/>
    </source>
</evidence>
<keyword evidence="3" id="KW-1017">Isopeptide bond</keyword>
<protein>
    <recommendedName>
        <fullName evidence="2">mitogen-activated protein kinase kinase kinase</fullName>
        <ecNumber evidence="2">2.7.11.25</ecNumber>
    </recommendedName>
</protein>
<keyword evidence="5" id="KW-0808">Transferase</keyword>
<dbReference type="GO" id="GO:0005524">
    <property type="term" value="F:ATP binding"/>
    <property type="evidence" value="ECO:0007669"/>
    <property type="project" value="UniProtKB-UniRule"/>
</dbReference>
<gene>
    <name evidence="17 18 19" type="primary">LOC105156974</name>
</gene>
<comment type="similarity">
    <text evidence="1">Belongs to the protein kinase superfamily. STE Ser/Thr protein kinase family. MAP kinase kinase kinase subfamily.</text>
</comment>
<organism evidence="16 17">
    <name type="scientific">Sesamum indicum</name>
    <name type="common">Oriental sesame</name>
    <name type="synonym">Sesamum orientale</name>
    <dbReference type="NCBI Taxonomy" id="4182"/>
    <lineage>
        <taxon>Eukaryota</taxon>
        <taxon>Viridiplantae</taxon>
        <taxon>Streptophyta</taxon>
        <taxon>Embryophyta</taxon>
        <taxon>Tracheophyta</taxon>
        <taxon>Spermatophyta</taxon>
        <taxon>Magnoliopsida</taxon>
        <taxon>eudicotyledons</taxon>
        <taxon>Gunneridae</taxon>
        <taxon>Pentapetalae</taxon>
        <taxon>asterids</taxon>
        <taxon>lamiids</taxon>
        <taxon>Lamiales</taxon>
        <taxon>Pedaliaceae</taxon>
        <taxon>Sesamum</taxon>
    </lineage>
</organism>
<feature type="binding site" evidence="13">
    <location>
        <position position="150"/>
    </location>
    <ligand>
        <name>ATP</name>
        <dbReference type="ChEBI" id="CHEBI:30616"/>
    </ligand>
</feature>
<keyword evidence="16" id="KW-1185">Reference proteome</keyword>
<dbReference type="PROSITE" id="PS50011">
    <property type="entry name" value="PROTEIN_KINASE_DOM"/>
    <property type="match status" value="1"/>
</dbReference>
<dbReference type="InterPro" id="IPR000719">
    <property type="entry name" value="Prot_kinase_dom"/>
</dbReference>
<evidence type="ECO:0000256" key="13">
    <source>
        <dbReference type="PROSITE-ProRule" id="PRU10141"/>
    </source>
</evidence>
<dbReference type="Pfam" id="PF00069">
    <property type="entry name" value="Pkinase"/>
    <property type="match status" value="1"/>
</dbReference>
<comment type="catalytic activity">
    <reaction evidence="12">
        <text>L-seryl-[protein] + ATP = O-phospho-L-seryl-[protein] + ADP + H(+)</text>
        <dbReference type="Rhea" id="RHEA:17989"/>
        <dbReference type="Rhea" id="RHEA-COMP:9863"/>
        <dbReference type="Rhea" id="RHEA-COMP:11604"/>
        <dbReference type="ChEBI" id="CHEBI:15378"/>
        <dbReference type="ChEBI" id="CHEBI:29999"/>
        <dbReference type="ChEBI" id="CHEBI:30616"/>
        <dbReference type="ChEBI" id="CHEBI:83421"/>
        <dbReference type="ChEBI" id="CHEBI:456216"/>
        <dbReference type="EC" id="2.7.11.25"/>
    </reaction>
</comment>
<keyword evidence="9" id="KW-0832">Ubl conjugation</keyword>
<evidence type="ECO:0000313" key="16">
    <source>
        <dbReference type="Proteomes" id="UP000504604"/>
    </source>
</evidence>
<evidence type="ECO:0000256" key="1">
    <source>
        <dbReference type="ARBA" id="ARBA00006529"/>
    </source>
</evidence>
<dbReference type="SUPFAM" id="SSF56112">
    <property type="entry name" value="Protein kinase-like (PK-like)"/>
    <property type="match status" value="1"/>
</dbReference>
<dbReference type="GO" id="GO:0004709">
    <property type="term" value="F:MAP kinase kinase kinase activity"/>
    <property type="evidence" value="ECO:0007669"/>
    <property type="project" value="UniProtKB-EC"/>
</dbReference>
<dbReference type="FunFam" id="3.30.200.20:FF:000387">
    <property type="entry name" value="Serine/threonine-protein kinase STE11"/>
    <property type="match status" value="1"/>
</dbReference>
<feature type="compositionally biased region" description="Basic and acidic residues" evidence="14">
    <location>
        <begin position="101"/>
        <end position="113"/>
    </location>
</feature>
<dbReference type="RefSeq" id="XP_011071555.1">
    <property type="nucleotide sequence ID" value="XM_011073253.2"/>
</dbReference>
<evidence type="ECO:0000256" key="8">
    <source>
        <dbReference type="ARBA" id="ARBA00022840"/>
    </source>
</evidence>
<evidence type="ECO:0000256" key="11">
    <source>
        <dbReference type="ARBA" id="ARBA00047559"/>
    </source>
</evidence>
<dbReference type="EC" id="2.7.11.25" evidence="2"/>
<evidence type="ECO:0000256" key="9">
    <source>
        <dbReference type="ARBA" id="ARBA00022843"/>
    </source>
</evidence>